<feature type="transmembrane region" description="Helical" evidence="10">
    <location>
        <begin position="71"/>
        <end position="94"/>
    </location>
</feature>
<evidence type="ECO:0000313" key="11">
    <source>
        <dbReference type="EMBL" id="KDP22572.1"/>
    </source>
</evidence>
<evidence type="ECO:0000313" key="12">
    <source>
        <dbReference type="Proteomes" id="UP000027138"/>
    </source>
</evidence>
<dbReference type="Pfam" id="PF03083">
    <property type="entry name" value="MtN3_slv"/>
    <property type="match status" value="2"/>
</dbReference>
<feature type="transmembrane region" description="Helical" evidence="10">
    <location>
        <begin position="48"/>
        <end position="65"/>
    </location>
</feature>
<gene>
    <name evidence="11" type="ORF">JCGZ_26403</name>
</gene>
<keyword evidence="12" id="KW-1185">Reference proteome</keyword>
<feature type="transmembrane region" description="Helical" evidence="10">
    <location>
        <begin position="12"/>
        <end position="36"/>
    </location>
</feature>
<dbReference type="FunFam" id="1.20.1280.290:FF:000001">
    <property type="entry name" value="Bidirectional sugar transporter SWEET"/>
    <property type="match status" value="1"/>
</dbReference>
<dbReference type="InterPro" id="IPR004316">
    <property type="entry name" value="SWEET_rpt"/>
</dbReference>
<dbReference type="PANTHER" id="PTHR10791">
    <property type="entry name" value="RAG1-ACTIVATING PROTEIN 1"/>
    <property type="match status" value="1"/>
</dbReference>
<keyword evidence="6 10" id="KW-0812">Transmembrane</keyword>
<feature type="transmembrane region" description="Helical" evidence="10">
    <location>
        <begin position="106"/>
        <end position="126"/>
    </location>
</feature>
<dbReference type="AlphaFoldDB" id="A0A067JFF4"/>
<comment type="subcellular location">
    <subcellularLocation>
        <location evidence="1 10">Cell membrane</location>
        <topology evidence="1 10">Multi-pass membrane protein</topology>
    </subcellularLocation>
</comment>
<protein>
    <recommendedName>
        <fullName evidence="10">Bidirectional sugar transporter SWEET</fullName>
    </recommendedName>
</protein>
<feature type="transmembrane region" description="Helical" evidence="10">
    <location>
        <begin position="138"/>
        <end position="159"/>
    </location>
</feature>
<evidence type="ECO:0000256" key="4">
    <source>
        <dbReference type="ARBA" id="ARBA00022475"/>
    </source>
</evidence>
<evidence type="ECO:0000256" key="7">
    <source>
        <dbReference type="ARBA" id="ARBA00022737"/>
    </source>
</evidence>
<accession>A0A067JFF4</accession>
<keyword evidence="4" id="KW-1003">Cell membrane</keyword>
<keyword evidence="5 10" id="KW-0762">Sugar transport</keyword>
<keyword evidence="9 10" id="KW-0472">Membrane</keyword>
<dbReference type="Gene3D" id="1.20.1280.290">
    <property type="match status" value="2"/>
</dbReference>
<keyword evidence="7" id="KW-0677">Repeat</keyword>
<dbReference type="KEGG" id="jcu:105648898"/>
<evidence type="ECO:0000256" key="8">
    <source>
        <dbReference type="ARBA" id="ARBA00022989"/>
    </source>
</evidence>
<evidence type="ECO:0000256" key="3">
    <source>
        <dbReference type="ARBA" id="ARBA00022448"/>
    </source>
</evidence>
<dbReference type="GO" id="GO:0051119">
    <property type="term" value="F:sugar transmembrane transporter activity"/>
    <property type="evidence" value="ECO:0007669"/>
    <property type="project" value="InterPro"/>
</dbReference>
<dbReference type="Proteomes" id="UP000027138">
    <property type="component" value="Unassembled WGS sequence"/>
</dbReference>
<comment type="similarity">
    <text evidence="2 10">Belongs to the SWEET sugar transporter family.</text>
</comment>
<keyword evidence="3 10" id="KW-0813">Transport</keyword>
<sequence length="289" mass="32063">MGLFSTDNPGAFAFGLLGNITSFVVFLAPIPTFIRVCKKKSTEGFQSFPYLVSLFSASILLYYATLKTDGFFLMTINSFGCFIETIYIALFIVYAPKQARMSTLRILLLFDFGGFCLILLLSHFLAKGPSARIQMLGWVNVVFSFAVFAAPLSIMRVVIKTKSVEFLPFPLSFFLTLSAIMWLFYGILVKDLYIAGPNVLGFLCGVVQMILFVIYRNHKPATVAKDPELQQNSVDDIKLESITCEMQEAVCSAQQQQQLQPNRNDVNNEENMAMANIGGTGGQLIACHA</sequence>
<dbReference type="EMBL" id="KK915447">
    <property type="protein sequence ID" value="KDP22572.1"/>
    <property type="molecule type" value="Genomic_DNA"/>
</dbReference>
<evidence type="ECO:0000256" key="9">
    <source>
        <dbReference type="ARBA" id="ARBA00023136"/>
    </source>
</evidence>
<name>A0A067JFF4_JATCU</name>
<feature type="transmembrane region" description="Helical" evidence="10">
    <location>
        <begin position="194"/>
        <end position="215"/>
    </location>
</feature>
<reference evidence="11 12" key="1">
    <citation type="journal article" date="2014" name="PLoS ONE">
        <title>Global Analysis of Gene Expression Profiles in Physic Nut (Jatropha curcas L.) Seedlings Exposed to Salt Stress.</title>
        <authorList>
            <person name="Zhang L."/>
            <person name="Zhang C."/>
            <person name="Wu P."/>
            <person name="Chen Y."/>
            <person name="Li M."/>
            <person name="Jiang H."/>
            <person name="Wu G."/>
        </authorList>
    </citation>
    <scope>NUCLEOTIDE SEQUENCE [LARGE SCALE GENOMIC DNA]</scope>
    <source>
        <strain evidence="12">cv. GZQX0401</strain>
        <tissue evidence="11">Young leaves</tissue>
    </source>
</reference>
<feature type="transmembrane region" description="Helical" evidence="10">
    <location>
        <begin position="166"/>
        <end position="188"/>
    </location>
</feature>
<keyword evidence="8 10" id="KW-1133">Transmembrane helix</keyword>
<evidence type="ECO:0000256" key="1">
    <source>
        <dbReference type="ARBA" id="ARBA00004651"/>
    </source>
</evidence>
<proteinExistence type="inferred from homology"/>
<dbReference type="OrthoDB" id="409725at2759"/>
<comment type="function">
    <text evidence="10">Mediates both low-affinity uptake and efflux of sugar across the membrane.</text>
</comment>
<dbReference type="GO" id="GO:0008515">
    <property type="term" value="F:sucrose transmembrane transporter activity"/>
    <property type="evidence" value="ECO:0007669"/>
    <property type="project" value="UniProtKB-ARBA"/>
</dbReference>
<dbReference type="GO" id="GO:0005886">
    <property type="term" value="C:plasma membrane"/>
    <property type="evidence" value="ECO:0007669"/>
    <property type="project" value="UniProtKB-SubCell"/>
</dbReference>
<dbReference type="FunFam" id="1.20.1280.290:FF:000003">
    <property type="entry name" value="Bidirectional sugar transporter SWEET"/>
    <property type="match status" value="1"/>
</dbReference>
<dbReference type="InterPro" id="IPR047664">
    <property type="entry name" value="SWEET"/>
</dbReference>
<organism evidence="11 12">
    <name type="scientific">Jatropha curcas</name>
    <name type="common">Barbados nut</name>
    <dbReference type="NCBI Taxonomy" id="180498"/>
    <lineage>
        <taxon>Eukaryota</taxon>
        <taxon>Viridiplantae</taxon>
        <taxon>Streptophyta</taxon>
        <taxon>Embryophyta</taxon>
        <taxon>Tracheophyta</taxon>
        <taxon>Spermatophyta</taxon>
        <taxon>Magnoliopsida</taxon>
        <taxon>eudicotyledons</taxon>
        <taxon>Gunneridae</taxon>
        <taxon>Pentapetalae</taxon>
        <taxon>rosids</taxon>
        <taxon>fabids</taxon>
        <taxon>Malpighiales</taxon>
        <taxon>Euphorbiaceae</taxon>
        <taxon>Crotonoideae</taxon>
        <taxon>Jatropheae</taxon>
        <taxon>Jatropha</taxon>
    </lineage>
</organism>
<evidence type="ECO:0000256" key="2">
    <source>
        <dbReference type="ARBA" id="ARBA00007809"/>
    </source>
</evidence>
<evidence type="ECO:0000256" key="10">
    <source>
        <dbReference type="RuleBase" id="RU910715"/>
    </source>
</evidence>
<evidence type="ECO:0000256" key="5">
    <source>
        <dbReference type="ARBA" id="ARBA00022597"/>
    </source>
</evidence>
<evidence type="ECO:0000256" key="6">
    <source>
        <dbReference type="ARBA" id="ARBA00022692"/>
    </source>
</evidence>
<dbReference type="PANTHER" id="PTHR10791:SF22">
    <property type="entry name" value="BIDIRECTIONAL SUGAR TRANSPORTER SWEET11"/>
    <property type="match status" value="1"/>
</dbReference>